<dbReference type="GO" id="GO:0042171">
    <property type="term" value="F:lysophosphatidic acid acyltransferase activity"/>
    <property type="evidence" value="ECO:0007669"/>
    <property type="project" value="TreeGrafter"/>
</dbReference>
<proteinExistence type="predicted"/>
<dbReference type="GO" id="GO:0055088">
    <property type="term" value="P:lipid homeostasis"/>
    <property type="evidence" value="ECO:0007669"/>
    <property type="project" value="TreeGrafter"/>
</dbReference>
<dbReference type="EMBL" id="KV453909">
    <property type="protein sequence ID" value="ODV82336.1"/>
    <property type="molecule type" value="Genomic_DNA"/>
</dbReference>
<evidence type="ECO:0000313" key="3">
    <source>
        <dbReference type="EMBL" id="ODV82336.1"/>
    </source>
</evidence>
<accession>A0A1E4SS46</accession>
<dbReference type="Gene3D" id="3.40.50.1820">
    <property type="entry name" value="alpha/beta hydrolase"/>
    <property type="match status" value="1"/>
</dbReference>
<dbReference type="AlphaFoldDB" id="A0A1E4SS46"/>
<dbReference type="GO" id="GO:0006654">
    <property type="term" value="P:phosphatidic acid biosynthetic process"/>
    <property type="evidence" value="ECO:0007669"/>
    <property type="project" value="TreeGrafter"/>
</dbReference>
<dbReference type="InterPro" id="IPR029058">
    <property type="entry name" value="AB_hydrolase_fold"/>
</dbReference>
<feature type="compositionally biased region" description="Polar residues" evidence="1">
    <location>
        <begin position="48"/>
        <end position="62"/>
    </location>
</feature>
<dbReference type="GO" id="GO:0005743">
    <property type="term" value="C:mitochondrial inner membrane"/>
    <property type="evidence" value="ECO:0007669"/>
    <property type="project" value="TreeGrafter"/>
</dbReference>
<dbReference type="InterPro" id="IPR000073">
    <property type="entry name" value="AB_hydrolase_1"/>
</dbReference>
<dbReference type="PANTHER" id="PTHR42886">
    <property type="entry name" value="RE40534P-RELATED"/>
    <property type="match status" value="1"/>
</dbReference>
<keyword evidence="4" id="KW-1185">Reference proteome</keyword>
<dbReference type="RefSeq" id="XP_020067458.1">
    <property type="nucleotide sequence ID" value="XM_020209261.1"/>
</dbReference>
<dbReference type="GeneID" id="30983397"/>
<name>A0A1E4SS46_9ASCO</name>
<sequence>MKATRASDSQNIAIARARLNNRHIEYELFRAILSDDIHLKEPEIAGVKQSTERSNSATQSQESAKHTEPAATQDDESPATNNYTDVPSTPQFTGELLDVAIDDYVSIHELYLVNGPEVPEDEQTHVVIIHGYMAAIGFFIKNIESILKSKRGIRLHLIDLPGFGNSSRPKFPQHFLTDPATVPQKITQILEIENWFIDRLELWRKKRHIRHFKLIAHSMGAYLSSCYLMKYNKDNLVLEFMLVSPMGTESSDVSLLNNKKFQFNHHEVGGDPFQELHFQDENDNLLINKDIEKLWQRLGRPRFPKNLVLKKIWQYHKSPFQIAQYFGPLYSKILSVWSFLRFKNVKTNEDEEIIGTSIKPGSSSAISSTDLILKLHNYSYSIFNQYQGSGELAITKFINHRILPRLPLCDRGFIDYLSKSKVRTLWLYGDRDWMNHKGGEYIWEQLNELDPNLSDYQIIQNAGHHIYLDNPVEFNELAIKFFDLK</sequence>
<dbReference type="GO" id="GO:0035965">
    <property type="term" value="P:cardiolipin acyl-chain remodeling"/>
    <property type="evidence" value="ECO:0007669"/>
    <property type="project" value="TreeGrafter"/>
</dbReference>
<feature type="compositionally biased region" description="Polar residues" evidence="1">
    <location>
        <begin position="78"/>
        <end position="90"/>
    </location>
</feature>
<feature type="domain" description="AB hydrolase-1" evidence="2">
    <location>
        <begin position="125"/>
        <end position="471"/>
    </location>
</feature>
<protein>
    <submittedName>
        <fullName evidence="3">Alpha/beta-hydrolase</fullName>
    </submittedName>
</protein>
<dbReference type="PANTHER" id="PTHR42886:SF23">
    <property type="entry name" value="1-ACYLGLYCEROL-3-PHOSPHATE O-ACYLTRANSFERASE ICT1-RELATED"/>
    <property type="match status" value="1"/>
</dbReference>
<reference evidence="4" key="1">
    <citation type="submission" date="2016-05" db="EMBL/GenBank/DDBJ databases">
        <title>Comparative genomics of biotechnologically important yeasts.</title>
        <authorList>
            <consortium name="DOE Joint Genome Institute"/>
            <person name="Riley R."/>
            <person name="Haridas S."/>
            <person name="Wolfe K.H."/>
            <person name="Lopes M.R."/>
            <person name="Hittinger C.T."/>
            <person name="Goker M."/>
            <person name="Salamov A."/>
            <person name="Wisecaver J."/>
            <person name="Long T.M."/>
            <person name="Aerts A.L."/>
            <person name="Barry K."/>
            <person name="Choi C."/>
            <person name="Clum A."/>
            <person name="Coughlan A.Y."/>
            <person name="Deshpande S."/>
            <person name="Douglass A.P."/>
            <person name="Hanson S.J."/>
            <person name="Klenk H.-P."/>
            <person name="Labutti K."/>
            <person name="Lapidus A."/>
            <person name="Lindquist E."/>
            <person name="Lipzen A."/>
            <person name="Meier-Kolthoff J.P."/>
            <person name="Ohm R.A."/>
            <person name="Otillar R.P."/>
            <person name="Pangilinan J."/>
            <person name="Peng Y."/>
            <person name="Rokas A."/>
            <person name="Rosa C.A."/>
            <person name="Scheuner C."/>
            <person name="Sibirny A.A."/>
            <person name="Slot J.C."/>
            <person name="Stielow J.B."/>
            <person name="Sun H."/>
            <person name="Kurtzman C.P."/>
            <person name="Blackwell M."/>
            <person name="Grigoriev I.V."/>
            <person name="Jeffries T.W."/>
        </authorList>
    </citation>
    <scope>NUCLEOTIDE SEQUENCE [LARGE SCALE GENOMIC DNA]</scope>
    <source>
        <strain evidence="4">NRRL Y-17324</strain>
    </source>
</reference>
<evidence type="ECO:0000259" key="2">
    <source>
        <dbReference type="Pfam" id="PF00561"/>
    </source>
</evidence>
<keyword evidence="3" id="KW-0378">Hydrolase</keyword>
<dbReference type="Proteomes" id="UP000094285">
    <property type="component" value="Unassembled WGS sequence"/>
</dbReference>
<organism evidence="3 4">
    <name type="scientific">Suhomyces tanzawaensis NRRL Y-17324</name>
    <dbReference type="NCBI Taxonomy" id="984487"/>
    <lineage>
        <taxon>Eukaryota</taxon>
        <taxon>Fungi</taxon>
        <taxon>Dikarya</taxon>
        <taxon>Ascomycota</taxon>
        <taxon>Saccharomycotina</taxon>
        <taxon>Pichiomycetes</taxon>
        <taxon>Debaryomycetaceae</taxon>
        <taxon>Suhomyces</taxon>
    </lineage>
</organism>
<gene>
    <name evidence="3" type="ORF">CANTADRAFT_45902</name>
</gene>
<dbReference type="STRING" id="984487.A0A1E4SS46"/>
<dbReference type="Pfam" id="PF00561">
    <property type="entry name" value="Abhydrolase_1"/>
    <property type="match status" value="1"/>
</dbReference>
<feature type="region of interest" description="Disordered" evidence="1">
    <location>
        <begin position="44"/>
        <end position="90"/>
    </location>
</feature>
<evidence type="ECO:0000256" key="1">
    <source>
        <dbReference type="SAM" id="MobiDB-lite"/>
    </source>
</evidence>
<dbReference type="SUPFAM" id="SSF53474">
    <property type="entry name" value="alpha/beta-Hydrolases"/>
    <property type="match status" value="1"/>
</dbReference>
<evidence type="ECO:0000313" key="4">
    <source>
        <dbReference type="Proteomes" id="UP000094285"/>
    </source>
</evidence>
<dbReference type="GO" id="GO:0004623">
    <property type="term" value="F:phospholipase A2 activity"/>
    <property type="evidence" value="ECO:0007669"/>
    <property type="project" value="TreeGrafter"/>
</dbReference>
<dbReference type="OrthoDB" id="7457040at2759"/>